<dbReference type="EMBL" id="CH991552">
    <property type="protein sequence ID" value="EDQ88998.1"/>
    <property type="molecule type" value="Genomic_DNA"/>
</dbReference>
<keyword evidence="4" id="KW-0479">Metal-binding</keyword>
<dbReference type="GO" id="GO:0008270">
    <property type="term" value="F:zinc ion binding"/>
    <property type="evidence" value="ECO:0007669"/>
    <property type="project" value="UniProtKB-UniRule"/>
</dbReference>
<evidence type="ECO:0000256" key="2">
    <source>
        <dbReference type="ARBA" id="ARBA00022517"/>
    </source>
</evidence>
<organism evidence="16 17">
    <name type="scientific">Monosiga brevicollis</name>
    <name type="common">Choanoflagellate</name>
    <dbReference type="NCBI Taxonomy" id="81824"/>
    <lineage>
        <taxon>Eukaryota</taxon>
        <taxon>Choanoflagellata</taxon>
        <taxon>Craspedida</taxon>
        <taxon>Salpingoecidae</taxon>
        <taxon>Monosiga</taxon>
    </lineage>
</organism>
<dbReference type="OMA" id="NITRSRM"/>
<keyword evidence="6" id="KW-0862">Zinc</keyword>
<dbReference type="PROSITE" id="PS51083">
    <property type="entry name" value="ZF_HIT"/>
    <property type="match status" value="1"/>
</dbReference>
<evidence type="ECO:0000256" key="4">
    <source>
        <dbReference type="ARBA" id="ARBA00022723"/>
    </source>
</evidence>
<dbReference type="GO" id="GO:0005634">
    <property type="term" value="C:nucleus"/>
    <property type="evidence" value="ECO:0000318"/>
    <property type="project" value="GO_Central"/>
</dbReference>
<dbReference type="CDD" id="cd23023">
    <property type="entry name" value="zf-HIT_BCD1"/>
    <property type="match status" value="1"/>
</dbReference>
<evidence type="ECO:0000256" key="12">
    <source>
        <dbReference type="ARBA" id="ARBA00077531"/>
    </source>
</evidence>
<dbReference type="GeneID" id="5891505"/>
<dbReference type="FunFam" id="3.30.60.190:FF:000001">
    <property type="entry name" value="box C/D snoRNA protein 1"/>
    <property type="match status" value="1"/>
</dbReference>
<dbReference type="GO" id="GO:0070761">
    <property type="term" value="C:pre-snoRNP complex"/>
    <property type="evidence" value="ECO:0000318"/>
    <property type="project" value="GO_Central"/>
</dbReference>
<feature type="domain" description="HIT-type" evidence="15">
    <location>
        <begin position="68"/>
        <end position="101"/>
    </location>
</feature>
<comment type="subunit">
    <text evidence="10">Interacts with FBL, SNU13, NOP58, NUFIP1, RUVBL1, RUVBL2 and TAF9. Interacts (via HIT-type zinc finger) with the RUVBL1/RUVBL2 complex in the presence of ADP.</text>
</comment>
<keyword evidence="17" id="KW-1185">Reference proteome</keyword>
<dbReference type="Gene3D" id="3.30.60.190">
    <property type="match status" value="1"/>
</dbReference>
<evidence type="ECO:0000256" key="9">
    <source>
        <dbReference type="ARBA" id="ARBA00049654"/>
    </source>
</evidence>
<evidence type="ECO:0000259" key="15">
    <source>
        <dbReference type="PROSITE" id="PS51083"/>
    </source>
</evidence>
<evidence type="ECO:0000256" key="11">
    <source>
        <dbReference type="ARBA" id="ARBA00068630"/>
    </source>
</evidence>
<dbReference type="RefSeq" id="XP_001746103.1">
    <property type="nucleotide sequence ID" value="XM_001746051.1"/>
</dbReference>
<dbReference type="KEGG" id="mbr:MONBRDRAFT_37229"/>
<evidence type="ECO:0000256" key="14">
    <source>
        <dbReference type="SAM" id="MobiDB-lite"/>
    </source>
</evidence>
<evidence type="ECO:0000256" key="10">
    <source>
        <dbReference type="ARBA" id="ARBA00061949"/>
    </source>
</evidence>
<feature type="compositionally biased region" description="Basic residues" evidence="14">
    <location>
        <begin position="332"/>
        <end position="350"/>
    </location>
</feature>
<evidence type="ECO:0000256" key="5">
    <source>
        <dbReference type="ARBA" id="ARBA00022771"/>
    </source>
</evidence>
<evidence type="ECO:0000256" key="7">
    <source>
        <dbReference type="ARBA" id="ARBA00022843"/>
    </source>
</evidence>
<keyword evidence="1" id="KW-1017">Isopeptide bond</keyword>
<feature type="region of interest" description="Disordered" evidence="14">
    <location>
        <begin position="315"/>
        <end position="371"/>
    </location>
</feature>
<dbReference type="InterPro" id="IPR051639">
    <property type="entry name" value="BCD1"/>
</dbReference>
<dbReference type="Pfam" id="PF04438">
    <property type="entry name" value="zf-HIT"/>
    <property type="match status" value="1"/>
</dbReference>
<evidence type="ECO:0000256" key="8">
    <source>
        <dbReference type="ARBA" id="ARBA00049598"/>
    </source>
</evidence>
<evidence type="ECO:0000313" key="17">
    <source>
        <dbReference type="Proteomes" id="UP000001357"/>
    </source>
</evidence>
<dbReference type="GO" id="GO:0000492">
    <property type="term" value="P:box C/D snoRNP assembly"/>
    <property type="evidence" value="ECO:0000318"/>
    <property type="project" value="GO_Central"/>
</dbReference>
<dbReference type="STRING" id="81824.A9V0F0"/>
<comment type="function">
    <text evidence="8">Required for box C/D snoRNAs accumulation involved in snoRNA processing, snoRNA transport to the nucleolus and ribosome biogenesis.</text>
</comment>
<dbReference type="PANTHER" id="PTHR13483:SF3">
    <property type="entry name" value="BOX C_D SNORNA PROTEIN 1"/>
    <property type="match status" value="1"/>
</dbReference>
<evidence type="ECO:0000256" key="1">
    <source>
        <dbReference type="ARBA" id="ARBA00022499"/>
    </source>
</evidence>
<evidence type="ECO:0000256" key="3">
    <source>
        <dbReference type="ARBA" id="ARBA00022553"/>
    </source>
</evidence>
<dbReference type="InParanoid" id="A9V0F0"/>
<protein>
    <recommendedName>
        <fullName evidence="11">Box C/D snoRNA protein 1</fullName>
    </recommendedName>
    <alternativeName>
        <fullName evidence="12">Zinc finger HIT domain-containing protein 6</fullName>
    </alternativeName>
</protein>
<keyword evidence="3" id="KW-0597">Phosphoprotein</keyword>
<dbReference type="InterPro" id="IPR057721">
    <property type="entry name" value="BCD1_alpha/beta"/>
</dbReference>
<dbReference type="Proteomes" id="UP000001357">
    <property type="component" value="Unassembled WGS sequence"/>
</dbReference>
<accession>A9V0F0</accession>
<dbReference type="SUPFAM" id="SSF144232">
    <property type="entry name" value="HIT/MYND zinc finger-like"/>
    <property type="match status" value="1"/>
</dbReference>
<name>A9V0F0_MONBE</name>
<dbReference type="Pfam" id="PF25790">
    <property type="entry name" value="BCD1"/>
    <property type="match status" value="1"/>
</dbReference>
<dbReference type="AlphaFoldDB" id="A9V0F0"/>
<proteinExistence type="inferred from homology"/>
<dbReference type="InterPro" id="IPR007529">
    <property type="entry name" value="Znf_HIT"/>
</dbReference>
<sequence>MALNEGQLTAEAIRLAQLAKQDVGGATTAQLGLLGSHPADNAAIPVAADSEAVDANRPASPAVSAPNCAMCGQPDKYRCPKCERKTCSLACVKAHKAQYECDGIRPRSRMTREKSELTDQVLWRDYCFLEDAARMVGAKTRPIGASVRQAAAEAPTAGTGDVYRNFGRLLKVASSHGIRLELLPDVYERHRANTSRAHDRMARIHWRVEVVFGSVKFTQPRVPCARPLRQILDAYLLQTSENAVERHKVEPYWRRRAEATVLVANLDTPATARQYVRLDEDMTLRDALRFLRVLEFPTLHVVLPEDMEAHVLCERPTSIPPPLNTRPPGFRGRARGRGRGRGQGRGRGGRGRGPSSHASRGRAARGRSSSE</sequence>
<evidence type="ECO:0000313" key="16">
    <source>
        <dbReference type="EMBL" id="EDQ88998.1"/>
    </source>
</evidence>
<dbReference type="PANTHER" id="PTHR13483">
    <property type="entry name" value="BOX C_D SNORNA PROTEIN 1-RELATED"/>
    <property type="match status" value="1"/>
</dbReference>
<evidence type="ECO:0000256" key="6">
    <source>
        <dbReference type="ARBA" id="ARBA00022833"/>
    </source>
</evidence>
<keyword evidence="7" id="KW-0832">Ubl conjugation</keyword>
<keyword evidence="2" id="KW-0690">Ribosome biogenesis</keyword>
<dbReference type="eggNOG" id="KOG2858">
    <property type="taxonomic scope" value="Eukaryota"/>
</dbReference>
<reference evidence="16 17" key="1">
    <citation type="journal article" date="2008" name="Nature">
        <title>The genome of the choanoflagellate Monosiga brevicollis and the origin of metazoans.</title>
        <authorList>
            <consortium name="JGI Sequencing"/>
            <person name="King N."/>
            <person name="Westbrook M.J."/>
            <person name="Young S.L."/>
            <person name="Kuo A."/>
            <person name="Abedin M."/>
            <person name="Chapman J."/>
            <person name="Fairclough S."/>
            <person name="Hellsten U."/>
            <person name="Isogai Y."/>
            <person name="Letunic I."/>
            <person name="Marr M."/>
            <person name="Pincus D."/>
            <person name="Putnam N."/>
            <person name="Rokas A."/>
            <person name="Wright K.J."/>
            <person name="Zuzow R."/>
            <person name="Dirks W."/>
            <person name="Good M."/>
            <person name="Goodstein D."/>
            <person name="Lemons D."/>
            <person name="Li W."/>
            <person name="Lyons J.B."/>
            <person name="Morris A."/>
            <person name="Nichols S."/>
            <person name="Richter D.J."/>
            <person name="Salamov A."/>
            <person name="Bork P."/>
            <person name="Lim W.A."/>
            <person name="Manning G."/>
            <person name="Miller W.T."/>
            <person name="McGinnis W."/>
            <person name="Shapiro H."/>
            <person name="Tjian R."/>
            <person name="Grigoriev I.V."/>
            <person name="Rokhsar D."/>
        </authorList>
    </citation>
    <scope>NUCLEOTIDE SEQUENCE [LARGE SCALE GENOMIC DNA]</scope>
    <source>
        <strain evidence="17">MX1 / ATCC 50154</strain>
    </source>
</reference>
<gene>
    <name evidence="16" type="ORF">MONBRDRAFT_37229</name>
</gene>
<evidence type="ECO:0000256" key="13">
    <source>
        <dbReference type="PROSITE-ProRule" id="PRU00453"/>
    </source>
</evidence>
<dbReference type="GO" id="GO:0000463">
    <property type="term" value="P:maturation of LSU-rRNA from tricistronic rRNA transcript (SSU-rRNA, 5.8S rRNA, LSU-rRNA)"/>
    <property type="evidence" value="ECO:0000318"/>
    <property type="project" value="GO_Central"/>
</dbReference>
<keyword evidence="5 13" id="KW-0863">Zinc-finger</keyword>
<comment type="similarity">
    <text evidence="9">Belongs to the BCD1 family.</text>
</comment>